<dbReference type="AlphaFoldDB" id="A0A381F405"/>
<dbReference type="Proteomes" id="UP000255231">
    <property type="component" value="Unassembled WGS sequence"/>
</dbReference>
<keyword evidence="3" id="KW-1185">Reference proteome</keyword>
<proteinExistence type="predicted"/>
<name>A0A381F405_9FLAO</name>
<evidence type="ECO:0000313" key="3">
    <source>
        <dbReference type="Proteomes" id="UP000185725"/>
    </source>
</evidence>
<protein>
    <submittedName>
        <fullName evidence="2">Uncharacterized protein</fullName>
    </submittedName>
</protein>
<dbReference type="RefSeq" id="WP_076559767.1">
    <property type="nucleotide sequence ID" value="NZ_CP033929.1"/>
</dbReference>
<dbReference type="Proteomes" id="UP000185725">
    <property type="component" value="Unassembled WGS sequence"/>
</dbReference>
<organism evidence="2 4">
    <name type="scientific">Chryseobacterium indoltheticum</name>
    <dbReference type="NCBI Taxonomy" id="254"/>
    <lineage>
        <taxon>Bacteria</taxon>
        <taxon>Pseudomonadati</taxon>
        <taxon>Bacteroidota</taxon>
        <taxon>Flavobacteriia</taxon>
        <taxon>Flavobacteriales</taxon>
        <taxon>Weeksellaceae</taxon>
        <taxon>Chryseobacterium group</taxon>
        <taxon>Chryseobacterium</taxon>
    </lineage>
</organism>
<reference evidence="1 3" key="1">
    <citation type="submission" date="2017-01" db="EMBL/GenBank/DDBJ databases">
        <authorList>
            <person name="Varghese N."/>
            <person name="Submissions S."/>
        </authorList>
    </citation>
    <scope>NUCLEOTIDE SEQUENCE [LARGE SCALE GENOMIC DNA]</scope>
    <source>
        <strain evidence="1 3">ATCC 27950</strain>
    </source>
</reference>
<reference evidence="2 4" key="2">
    <citation type="submission" date="2018-06" db="EMBL/GenBank/DDBJ databases">
        <authorList>
            <consortium name="Pathogen Informatics"/>
            <person name="Doyle S."/>
        </authorList>
    </citation>
    <scope>NUCLEOTIDE SEQUENCE [LARGE SCALE GENOMIC DNA]</scope>
    <source>
        <strain evidence="2 4">NCTC13560</strain>
    </source>
</reference>
<evidence type="ECO:0000313" key="4">
    <source>
        <dbReference type="Proteomes" id="UP000255231"/>
    </source>
</evidence>
<accession>A0A381F405</accession>
<dbReference type="OrthoDB" id="1452004at2"/>
<dbReference type="KEGG" id="cil:EG358_13860"/>
<evidence type="ECO:0000313" key="2">
    <source>
        <dbReference type="EMBL" id="SUX41218.1"/>
    </source>
</evidence>
<dbReference type="GeneID" id="303674793"/>
<gene>
    <name evidence="2" type="ORF">NCTC13560_00010</name>
    <name evidence="1" type="ORF">SAMN05421682_104194</name>
</gene>
<dbReference type="EMBL" id="UFVS01000001">
    <property type="protein sequence ID" value="SUX41218.1"/>
    <property type="molecule type" value="Genomic_DNA"/>
</dbReference>
<evidence type="ECO:0000313" key="1">
    <source>
        <dbReference type="EMBL" id="SIQ35505.1"/>
    </source>
</evidence>
<sequence length="212" mass="23856">MATITPTDCTDFDLQEKESNCELEERDVNIRSIGFYKASTVLPDPLTEDALKELIVPTDPATTKPGLVFSNELANVTLADPQVTERKLSDSRPPAEFVESREITFQDRIAVTITEASKTVFKDYEFWKDKRDHSTLLNYVLVMSDGRIIVPRQKNSAAGMPATFSVFLNYEAKTQGGAFEFKQGKIKFLGDPLDFVQPDINLNDIPEIKGKW</sequence>
<dbReference type="EMBL" id="FTMF01000004">
    <property type="protein sequence ID" value="SIQ35505.1"/>
    <property type="molecule type" value="Genomic_DNA"/>
</dbReference>